<comment type="caution">
    <text evidence="2">The sequence shown here is derived from an EMBL/GenBank/DDBJ whole genome shotgun (WGS) entry which is preliminary data.</text>
</comment>
<dbReference type="PANTHER" id="PTHR42928:SF5">
    <property type="entry name" value="BLR1237 PROTEIN"/>
    <property type="match status" value="1"/>
</dbReference>
<dbReference type="Proteomes" id="UP000438991">
    <property type="component" value="Unassembled WGS sequence"/>
</dbReference>
<dbReference type="PIRSF" id="PIRSF017082">
    <property type="entry name" value="YflP"/>
    <property type="match status" value="1"/>
</dbReference>
<reference evidence="2 3" key="1">
    <citation type="submission" date="2019-11" db="EMBL/GenBank/DDBJ databases">
        <title>Whole-genome sequence of Rhodoplanes serenus DSM 18633, type strain.</title>
        <authorList>
            <person name="Kyndt J.A."/>
            <person name="Meyer T.E."/>
        </authorList>
    </citation>
    <scope>NUCLEOTIDE SEQUENCE [LARGE SCALE GENOMIC DNA]</scope>
    <source>
        <strain evidence="2 3">DSM 18633</strain>
    </source>
</reference>
<dbReference type="AlphaFoldDB" id="A0A9X4XKU5"/>
<dbReference type="CDD" id="cd07012">
    <property type="entry name" value="PBP2_Bug_TTT"/>
    <property type="match status" value="1"/>
</dbReference>
<dbReference type="Gene3D" id="3.40.190.150">
    <property type="entry name" value="Bordetella uptake gene, domain 1"/>
    <property type="match status" value="1"/>
</dbReference>
<dbReference type="Gene3D" id="3.40.190.10">
    <property type="entry name" value="Periplasmic binding protein-like II"/>
    <property type="match status" value="1"/>
</dbReference>
<proteinExistence type="inferred from homology"/>
<dbReference type="PANTHER" id="PTHR42928">
    <property type="entry name" value="TRICARBOXYLATE-BINDING PROTEIN"/>
    <property type="match status" value="1"/>
</dbReference>
<accession>A0A9X4XKU5</accession>
<name>A0A9X4XKU5_9BRAD</name>
<evidence type="ECO:0000313" key="2">
    <source>
        <dbReference type="EMBL" id="MTW16963.1"/>
    </source>
</evidence>
<dbReference type="SUPFAM" id="SSF53850">
    <property type="entry name" value="Periplasmic binding protein-like II"/>
    <property type="match status" value="1"/>
</dbReference>
<dbReference type="EMBL" id="WNKV01000008">
    <property type="protein sequence ID" value="MTW16963.1"/>
    <property type="molecule type" value="Genomic_DNA"/>
</dbReference>
<gene>
    <name evidence="2" type="ORF">GJ689_12185</name>
</gene>
<organism evidence="2 3">
    <name type="scientific">Rhodoplanes serenus</name>
    <dbReference type="NCBI Taxonomy" id="200615"/>
    <lineage>
        <taxon>Bacteria</taxon>
        <taxon>Pseudomonadati</taxon>
        <taxon>Pseudomonadota</taxon>
        <taxon>Alphaproteobacteria</taxon>
        <taxon>Hyphomicrobiales</taxon>
        <taxon>Nitrobacteraceae</taxon>
        <taxon>Rhodoplanes</taxon>
    </lineage>
</organism>
<comment type="similarity">
    <text evidence="1">Belongs to the UPF0065 (bug) family.</text>
</comment>
<evidence type="ECO:0000313" key="3">
    <source>
        <dbReference type="Proteomes" id="UP000438991"/>
    </source>
</evidence>
<dbReference type="InterPro" id="IPR042100">
    <property type="entry name" value="Bug_dom1"/>
</dbReference>
<dbReference type="InterPro" id="IPR005064">
    <property type="entry name" value="BUG"/>
</dbReference>
<protein>
    <submittedName>
        <fullName evidence="2">Tripartite tricarboxylate transporter substrate binding protein</fullName>
    </submittedName>
</protein>
<evidence type="ECO:0000256" key="1">
    <source>
        <dbReference type="ARBA" id="ARBA00006987"/>
    </source>
</evidence>
<dbReference type="Pfam" id="PF03401">
    <property type="entry name" value="TctC"/>
    <property type="match status" value="1"/>
</dbReference>
<sequence>MREPPFWPAMRRDSTASISALDPARRQAMTRSVSRRSVCSAGLALLAVAPAALSGAAHAQRGAAPITVVVPYTAGSAPDLFARLLVEHMRQLSGQTIIVENRVGASGNLGTLSVARAAPDGTTLLVTANTIVMNPSLFKSLQYDPVKSFEPVAALVNANFALTVNAGLGVATLAEFVAKAKAAPAPINYGSPGIGTPHHLCMELFRRKADIALQHVPYRGLAPAVADLAGGHISAMFMQINAATELARDGRVRVLALMGSARNPVAPSVATFAEQGITDVDVDNWWGMFAPAGTPAEVVKQLNARVNEVLRLPEVQKAMETQGQAAMGGPPERLKEIVDTDRVRWAEVIKAANIALE</sequence>